<accession>A0A1W1BT89</accession>
<feature type="transmembrane region" description="Helical" evidence="1">
    <location>
        <begin position="81"/>
        <end position="101"/>
    </location>
</feature>
<protein>
    <recommendedName>
        <fullName evidence="3">DUF2628 domain-containing protein</fullName>
    </recommendedName>
</protein>
<evidence type="ECO:0000313" key="2">
    <source>
        <dbReference type="EMBL" id="SFV56681.1"/>
    </source>
</evidence>
<keyword evidence="1" id="KW-0472">Membrane</keyword>
<gene>
    <name evidence="2" type="ORF">MNB_SV-9-434</name>
</gene>
<evidence type="ECO:0000256" key="1">
    <source>
        <dbReference type="SAM" id="Phobius"/>
    </source>
</evidence>
<sequence>MSYNEDMLNAFIATPNKFNWYKMAFNHFEVNSKARWYWNNGAFLGGFWYLLFRKDLKSALIILFIELLLGAILPLNIFIIVFLFISILIGGFGTFIIYAKYKKDRSGIEAMFKDKAKRVGVIRIIGGVNPTAYYAGILSMFSLVLIFTSLFVMSLQ</sequence>
<feature type="transmembrane region" description="Helical" evidence="1">
    <location>
        <begin position="36"/>
        <end position="52"/>
    </location>
</feature>
<feature type="transmembrane region" description="Helical" evidence="1">
    <location>
        <begin position="59"/>
        <end position="75"/>
    </location>
</feature>
<evidence type="ECO:0008006" key="3">
    <source>
        <dbReference type="Google" id="ProtNLM"/>
    </source>
</evidence>
<proteinExistence type="predicted"/>
<name>A0A1W1BT89_9ZZZZ</name>
<keyword evidence="1" id="KW-1133">Transmembrane helix</keyword>
<feature type="transmembrane region" description="Helical" evidence="1">
    <location>
        <begin position="132"/>
        <end position="153"/>
    </location>
</feature>
<dbReference type="EMBL" id="FPHG01000031">
    <property type="protein sequence ID" value="SFV56681.1"/>
    <property type="molecule type" value="Genomic_DNA"/>
</dbReference>
<dbReference type="AlphaFoldDB" id="A0A1W1BT89"/>
<keyword evidence="1" id="KW-0812">Transmembrane</keyword>
<reference evidence="2" key="1">
    <citation type="submission" date="2016-10" db="EMBL/GenBank/DDBJ databases">
        <authorList>
            <person name="de Groot N.N."/>
        </authorList>
    </citation>
    <scope>NUCLEOTIDE SEQUENCE</scope>
</reference>
<organism evidence="2">
    <name type="scientific">hydrothermal vent metagenome</name>
    <dbReference type="NCBI Taxonomy" id="652676"/>
    <lineage>
        <taxon>unclassified sequences</taxon>
        <taxon>metagenomes</taxon>
        <taxon>ecological metagenomes</taxon>
    </lineage>
</organism>